<dbReference type="Pfam" id="PF00664">
    <property type="entry name" value="ABC_membrane"/>
    <property type="match status" value="1"/>
</dbReference>
<accession>A0A9W3VGN7</accession>
<dbReference type="InterPro" id="IPR003593">
    <property type="entry name" value="AAA+_ATPase"/>
</dbReference>
<protein>
    <submittedName>
        <fullName evidence="7">ABC transporter ATP-binding protein</fullName>
    </submittedName>
</protein>
<dbReference type="GO" id="GO:0005524">
    <property type="term" value="F:ATP binding"/>
    <property type="evidence" value="ECO:0007669"/>
    <property type="project" value="UniProtKB-KW"/>
</dbReference>
<dbReference type="GO" id="GO:0015421">
    <property type="term" value="F:ABC-type oligopeptide transporter activity"/>
    <property type="evidence" value="ECO:0007669"/>
    <property type="project" value="TreeGrafter"/>
</dbReference>
<evidence type="ECO:0000256" key="4">
    <source>
        <dbReference type="ARBA" id="ARBA00022840"/>
    </source>
</evidence>
<organism evidence="7 8">
    <name type="scientific">Bacillus thuringiensis</name>
    <dbReference type="NCBI Taxonomy" id="1428"/>
    <lineage>
        <taxon>Bacteria</taxon>
        <taxon>Bacillati</taxon>
        <taxon>Bacillota</taxon>
        <taxon>Bacilli</taxon>
        <taxon>Bacillales</taxon>
        <taxon>Bacillaceae</taxon>
        <taxon>Bacillus</taxon>
        <taxon>Bacillus cereus group</taxon>
    </lineage>
</organism>
<dbReference type="PANTHER" id="PTHR43394:SF1">
    <property type="entry name" value="ATP-BINDING CASSETTE SUB-FAMILY B MEMBER 10, MITOCHONDRIAL"/>
    <property type="match status" value="1"/>
</dbReference>
<dbReference type="EMBL" id="CP032609">
    <property type="protein sequence ID" value="AYF84891.1"/>
    <property type="molecule type" value="Genomic_DNA"/>
</dbReference>
<dbReference type="PROSITE" id="PS50929">
    <property type="entry name" value="ABC_TM1F"/>
    <property type="match status" value="1"/>
</dbReference>
<evidence type="ECO:0000256" key="5">
    <source>
        <dbReference type="ARBA" id="ARBA00022989"/>
    </source>
</evidence>
<keyword evidence="3" id="KW-0547">Nucleotide-binding</keyword>
<keyword evidence="4 7" id="KW-0067">ATP-binding</keyword>
<dbReference type="Pfam" id="PF00005">
    <property type="entry name" value="ABC_tran"/>
    <property type="match status" value="1"/>
</dbReference>
<dbReference type="CDD" id="cd07346">
    <property type="entry name" value="ABC_6TM_exporters"/>
    <property type="match status" value="1"/>
</dbReference>
<keyword evidence="2" id="KW-0812">Transmembrane</keyword>
<keyword evidence="7" id="KW-0614">Plasmid</keyword>
<gene>
    <name evidence="7" type="ORF">D7J84_28110</name>
</gene>
<geneLocation type="plasmid" evidence="7 8">
    <name>p.2</name>
</geneLocation>
<dbReference type="SMART" id="SM00382">
    <property type="entry name" value="AAA"/>
    <property type="match status" value="1"/>
</dbReference>
<dbReference type="PANTHER" id="PTHR43394">
    <property type="entry name" value="ATP-DEPENDENT PERMEASE MDL1, MITOCHONDRIAL"/>
    <property type="match status" value="1"/>
</dbReference>
<dbReference type="Proteomes" id="UP000269847">
    <property type="component" value="Plasmid p.2"/>
</dbReference>
<keyword evidence="6" id="KW-0472">Membrane</keyword>
<dbReference type="Gene3D" id="3.40.50.300">
    <property type="entry name" value="P-loop containing nucleotide triphosphate hydrolases"/>
    <property type="match status" value="1"/>
</dbReference>
<dbReference type="SUPFAM" id="SSF52540">
    <property type="entry name" value="P-loop containing nucleoside triphosphate hydrolases"/>
    <property type="match status" value="1"/>
</dbReference>
<evidence type="ECO:0000256" key="1">
    <source>
        <dbReference type="ARBA" id="ARBA00004651"/>
    </source>
</evidence>
<reference evidence="7 8" key="1">
    <citation type="submission" date="2018-09" db="EMBL/GenBank/DDBJ databases">
        <title>Complete genome of Bacillus thuringiensis strain QZL38.</title>
        <authorList>
            <person name="Song F."/>
        </authorList>
    </citation>
    <scope>NUCLEOTIDE SEQUENCE [LARGE SCALE GENOMIC DNA]</scope>
    <source>
        <strain evidence="7 8">QZL38</strain>
        <plasmid evidence="7 8">p.2</plasmid>
    </source>
</reference>
<dbReference type="InterPro" id="IPR011527">
    <property type="entry name" value="ABC1_TM_dom"/>
</dbReference>
<dbReference type="InterPro" id="IPR036640">
    <property type="entry name" value="ABC1_TM_sf"/>
</dbReference>
<comment type="subcellular location">
    <subcellularLocation>
        <location evidence="1">Cell membrane</location>
        <topology evidence="1">Multi-pass membrane protein</topology>
    </subcellularLocation>
</comment>
<dbReference type="InterPro" id="IPR027417">
    <property type="entry name" value="P-loop_NTPase"/>
</dbReference>
<evidence type="ECO:0000256" key="3">
    <source>
        <dbReference type="ARBA" id="ARBA00022741"/>
    </source>
</evidence>
<dbReference type="GO" id="GO:0016887">
    <property type="term" value="F:ATP hydrolysis activity"/>
    <property type="evidence" value="ECO:0007669"/>
    <property type="project" value="InterPro"/>
</dbReference>
<evidence type="ECO:0000256" key="6">
    <source>
        <dbReference type="ARBA" id="ARBA00023136"/>
    </source>
</evidence>
<evidence type="ECO:0000313" key="7">
    <source>
        <dbReference type="EMBL" id="AYF84891.1"/>
    </source>
</evidence>
<dbReference type="RefSeq" id="WP_061885084.1">
    <property type="nucleotide sequence ID" value="NZ_CP014284.1"/>
</dbReference>
<evidence type="ECO:0000313" key="8">
    <source>
        <dbReference type="Proteomes" id="UP000269847"/>
    </source>
</evidence>
<keyword evidence="5" id="KW-1133">Transmembrane helix</keyword>
<evidence type="ECO:0000256" key="2">
    <source>
        <dbReference type="ARBA" id="ARBA00022692"/>
    </source>
</evidence>
<proteinExistence type="predicted"/>
<dbReference type="SUPFAM" id="SSF90123">
    <property type="entry name" value="ABC transporter transmembrane region"/>
    <property type="match status" value="1"/>
</dbReference>
<dbReference type="GO" id="GO:0005886">
    <property type="term" value="C:plasma membrane"/>
    <property type="evidence" value="ECO:0007669"/>
    <property type="project" value="UniProtKB-SubCell"/>
</dbReference>
<sequence>MNKKINKQDEIQISYKELLFLYPYLKNTKTLLAFGLIGMVIASLIIAPIPYIIGYMIDKVILLNKSYDQLLKTTLILLLIYCINYLISIGYEYLFTRVQQNVVNEIRLSMISNIIDAPLSYINQKEKGYILSRIAESGNVSALFSPNLLRVFSGIFDFFFALFIMFNLSVKLTGIIVIIIPIYFIISKHSSKMISKSTTNVYESSAVLNAEMYETLNGIEDIKLLNGKNIQTNKIKSKLNNVIKSALKQSLHFIFFMQNLIVTNNFVTVIVLLVSGILILQNQLTIGVYTSFSIYMAKLLATTQALGSLDITLKPVCISIKRIKEFFNLDVENTLGTNIMKEPINSIEFKDVCFKYNENSDLIFDHLNVQIEKGDKLLIDGINGSGKSTFIKLLTGLYQPESGKILINNIDYNLIHKESVRDRIGIVSQNIFLFKGTILDNILYGQTNKTKEDVVKLMKRYHLTSHLNRFENGLDTIIVQDGSGVSGGQAQFIAFLRAILTQRDIIILDEAASNLHIDTRNLMYEILQNYNLCNILIMISHQQDGLYFLNKTLELTHGNKRIAVNGSML</sequence>
<dbReference type="InterPro" id="IPR003439">
    <property type="entry name" value="ABC_transporter-like_ATP-bd"/>
</dbReference>
<name>A0A9W3VGN7_BACTU</name>
<dbReference type="InterPro" id="IPR039421">
    <property type="entry name" value="Type_1_exporter"/>
</dbReference>
<dbReference type="AlphaFoldDB" id="A0A9W3VGN7"/>
<dbReference type="PROSITE" id="PS50893">
    <property type="entry name" value="ABC_TRANSPORTER_2"/>
    <property type="match status" value="1"/>
</dbReference>
<dbReference type="Gene3D" id="1.20.1560.10">
    <property type="entry name" value="ABC transporter type 1, transmembrane domain"/>
    <property type="match status" value="1"/>
</dbReference>